<dbReference type="Gene3D" id="3.10.10.10">
    <property type="entry name" value="HIV Type 1 Reverse Transcriptase, subunit A, domain 1"/>
    <property type="match status" value="1"/>
</dbReference>
<dbReference type="GeneID" id="102801454"/>
<gene>
    <name evidence="2" type="primary">LOC102801454</name>
</gene>
<dbReference type="InterPro" id="IPR043502">
    <property type="entry name" value="DNA/RNA_pol_sf"/>
</dbReference>
<dbReference type="PANTHER" id="PTHR47331:SF6">
    <property type="entry name" value="DOUBLECORTIN DOMAIN-CONTAINING PROTEIN"/>
    <property type="match status" value="1"/>
</dbReference>
<proteinExistence type="predicted"/>
<dbReference type="SUPFAM" id="SSF56672">
    <property type="entry name" value="DNA/RNA polymerases"/>
    <property type="match status" value="1"/>
</dbReference>
<accession>A0ABM0MQ05</accession>
<protein>
    <submittedName>
        <fullName evidence="2">Uncharacterized protein LOC102801454</fullName>
    </submittedName>
</protein>
<evidence type="ECO:0000313" key="2">
    <source>
        <dbReference type="RefSeq" id="XP_006822096.1"/>
    </source>
</evidence>
<dbReference type="PANTHER" id="PTHR47331">
    <property type="entry name" value="PHD-TYPE DOMAIN-CONTAINING PROTEIN"/>
    <property type="match status" value="1"/>
</dbReference>
<dbReference type="RefSeq" id="XP_006822096.1">
    <property type="nucleotide sequence ID" value="XM_006822033.1"/>
</dbReference>
<dbReference type="Gene3D" id="3.30.70.270">
    <property type="match status" value="1"/>
</dbReference>
<dbReference type="Proteomes" id="UP000694865">
    <property type="component" value="Unplaced"/>
</dbReference>
<sequence length="484" mass="55883">MQHNPVNIIETYVVLDDQSNACMGDTYLFDALKIQGPELEYELTTCSSQGENRRGRRGNHIIIEATDGKKKFTLPVVLENNSIPCDKNEIPTPEICRSFTHLRPIAAKIPEIQDDIGIHLLIGRNCPEPLQIRESRNGPVSAPWAQCTDLGWTVSGDLCFETVRGTVRASVRRTKISLNNHNPVGWTTIQNPLKCDNHIRISENIAPDTASGEDVFRETPDDEKKAHSIEDKRFLHIMQNGTHINRKGNLELPLPFRYNPRRLPNNYQTTMSRFKNLLKQLERKPEMMEQYLQFMEKVIERQHASPVPDSELASDNAWYLPHFGVYHPRKAQIRVVFDSSARCNGTSLNDALLQGPDQMNSLIGVLLRFRCHPIAVMGDIEQMFHSFHVNEEHRNYLRFFWFQENNPEKPVIQYRMNVHLFGNVSSPAIATYGLRMIAEENYTTYGEDVREFVFRLLCRRRTYLSARCRSSCQSHQENTRDVVY</sequence>
<organism evidence="1 2">
    <name type="scientific">Saccoglossus kowalevskii</name>
    <name type="common">Acorn worm</name>
    <dbReference type="NCBI Taxonomy" id="10224"/>
    <lineage>
        <taxon>Eukaryota</taxon>
        <taxon>Metazoa</taxon>
        <taxon>Hemichordata</taxon>
        <taxon>Enteropneusta</taxon>
        <taxon>Harrimaniidae</taxon>
        <taxon>Saccoglossus</taxon>
    </lineage>
</organism>
<reference evidence="2" key="1">
    <citation type="submission" date="2025-08" db="UniProtKB">
        <authorList>
            <consortium name="RefSeq"/>
        </authorList>
    </citation>
    <scope>IDENTIFICATION</scope>
    <source>
        <tissue evidence="2">Testes</tissue>
    </source>
</reference>
<keyword evidence="1" id="KW-1185">Reference proteome</keyword>
<evidence type="ECO:0000313" key="1">
    <source>
        <dbReference type="Proteomes" id="UP000694865"/>
    </source>
</evidence>
<dbReference type="InterPro" id="IPR043128">
    <property type="entry name" value="Rev_trsase/Diguanyl_cyclase"/>
</dbReference>
<name>A0ABM0MQ05_SACKO</name>